<keyword evidence="2" id="KW-1185">Reference proteome</keyword>
<dbReference type="AlphaFoldDB" id="A0AA91EDW9"/>
<sequence>MPLLYQVKSELIQLIVLRGKIYTLTLLPEMRGLCTINLLTLSLTTANVPVI</sequence>
<evidence type="ECO:0000313" key="2">
    <source>
        <dbReference type="Proteomes" id="UP000078431"/>
    </source>
</evidence>
<organism evidence="1 2">
    <name type="scientific">Obesumbacterium proteus ATCC 12841</name>
    <dbReference type="NCBI Taxonomy" id="1354268"/>
    <lineage>
        <taxon>Bacteria</taxon>
        <taxon>Pseudomonadati</taxon>
        <taxon>Pseudomonadota</taxon>
        <taxon>Gammaproteobacteria</taxon>
        <taxon>Enterobacterales</taxon>
        <taxon>Hafniaceae</taxon>
        <taxon>Obesumbacterium</taxon>
    </lineage>
</organism>
<dbReference type="Proteomes" id="UP000078431">
    <property type="component" value="Unassembled WGS sequence"/>
</dbReference>
<name>A0AA91EDW9_9GAMM</name>
<protein>
    <submittedName>
        <fullName evidence="1">Uncharacterized protein</fullName>
    </submittedName>
</protein>
<proteinExistence type="predicted"/>
<dbReference type="EMBL" id="LXEX01000031">
    <property type="protein sequence ID" value="OAT58906.1"/>
    <property type="molecule type" value="Genomic_DNA"/>
</dbReference>
<reference evidence="1 2" key="1">
    <citation type="submission" date="2016-04" db="EMBL/GenBank/DDBJ databases">
        <title>ATOL: Assembling a taxonomically balanced genome-scale reconstruction of the evolutionary history of the Enterobacteriaceae.</title>
        <authorList>
            <person name="Plunkett G.III."/>
            <person name="Neeno-Eckwall E.C."/>
            <person name="Glasner J.D."/>
            <person name="Perna N.T."/>
        </authorList>
    </citation>
    <scope>NUCLEOTIDE SEQUENCE [LARGE SCALE GENOMIC DNA]</scope>
    <source>
        <strain evidence="1 2">ATCC 12841</strain>
    </source>
</reference>
<evidence type="ECO:0000313" key="1">
    <source>
        <dbReference type="EMBL" id="OAT58906.1"/>
    </source>
</evidence>
<gene>
    <name evidence="1" type="ORF">M993_02209</name>
</gene>
<comment type="caution">
    <text evidence="1">The sequence shown here is derived from an EMBL/GenBank/DDBJ whole genome shotgun (WGS) entry which is preliminary data.</text>
</comment>
<accession>A0AA91EDW9</accession>